<gene>
    <name evidence="1" type="ORF">ACFPYL_14905</name>
</gene>
<protein>
    <submittedName>
        <fullName evidence="1">Uncharacterized protein</fullName>
    </submittedName>
</protein>
<sequence>MILVFSAGSGDAESLSTPFEEWCASMDLHPEDSRAWPLYEHSVGVVDHTLEAS</sequence>
<accession>A0ABW1LMJ9</accession>
<evidence type="ECO:0000313" key="2">
    <source>
        <dbReference type="Proteomes" id="UP001596135"/>
    </source>
</evidence>
<dbReference type="RefSeq" id="WP_379155722.1">
    <property type="nucleotide sequence ID" value="NZ_JBHSRJ010000005.1"/>
</dbReference>
<name>A0ABW1LMJ9_9ACTN</name>
<reference evidence="2" key="1">
    <citation type="journal article" date="2019" name="Int. J. Syst. Evol. Microbiol.">
        <title>The Global Catalogue of Microorganisms (GCM) 10K type strain sequencing project: providing services to taxonomists for standard genome sequencing and annotation.</title>
        <authorList>
            <consortium name="The Broad Institute Genomics Platform"/>
            <consortium name="The Broad Institute Genome Sequencing Center for Infectious Disease"/>
            <person name="Wu L."/>
            <person name="Ma J."/>
        </authorList>
    </citation>
    <scope>NUCLEOTIDE SEQUENCE [LARGE SCALE GENOMIC DNA]</scope>
    <source>
        <strain evidence="2">CCUG 54522</strain>
    </source>
</reference>
<organism evidence="1 2">
    <name type="scientific">Nocardioides hankookensis</name>
    <dbReference type="NCBI Taxonomy" id="443157"/>
    <lineage>
        <taxon>Bacteria</taxon>
        <taxon>Bacillati</taxon>
        <taxon>Actinomycetota</taxon>
        <taxon>Actinomycetes</taxon>
        <taxon>Propionibacteriales</taxon>
        <taxon>Nocardioidaceae</taxon>
        <taxon>Nocardioides</taxon>
    </lineage>
</organism>
<comment type="caution">
    <text evidence="1">The sequence shown here is derived from an EMBL/GenBank/DDBJ whole genome shotgun (WGS) entry which is preliminary data.</text>
</comment>
<proteinExistence type="predicted"/>
<evidence type="ECO:0000313" key="1">
    <source>
        <dbReference type="EMBL" id="MFC6044377.1"/>
    </source>
</evidence>
<dbReference type="EMBL" id="JBHSRJ010000005">
    <property type="protein sequence ID" value="MFC6044377.1"/>
    <property type="molecule type" value="Genomic_DNA"/>
</dbReference>
<keyword evidence="2" id="KW-1185">Reference proteome</keyword>
<dbReference type="Proteomes" id="UP001596135">
    <property type="component" value="Unassembled WGS sequence"/>
</dbReference>